<gene>
    <name evidence="8" type="ORF">JTE90_027662</name>
</gene>
<proteinExistence type="predicted"/>
<feature type="domain" description="PHD-type" evidence="7">
    <location>
        <begin position="427"/>
        <end position="474"/>
    </location>
</feature>
<reference evidence="8 9" key="1">
    <citation type="journal article" date="2022" name="Nat. Ecol. Evol.">
        <title>A masculinizing supergene underlies an exaggerated male reproductive morph in a spider.</title>
        <authorList>
            <person name="Hendrickx F."/>
            <person name="De Corte Z."/>
            <person name="Sonet G."/>
            <person name="Van Belleghem S.M."/>
            <person name="Kostlbacher S."/>
            <person name="Vangestel C."/>
        </authorList>
    </citation>
    <scope>NUCLEOTIDE SEQUENCE [LARGE SCALE GENOMIC DNA]</scope>
    <source>
        <strain evidence="8">W744_W776</strain>
    </source>
</reference>
<evidence type="ECO:0000256" key="6">
    <source>
        <dbReference type="SAM" id="MobiDB-lite"/>
    </source>
</evidence>
<dbReference type="Pfam" id="PF00628">
    <property type="entry name" value="PHD"/>
    <property type="match status" value="1"/>
</dbReference>
<name>A0AAV6UQY9_9ARAC</name>
<evidence type="ECO:0000313" key="9">
    <source>
        <dbReference type="Proteomes" id="UP000827092"/>
    </source>
</evidence>
<dbReference type="SMART" id="SM00249">
    <property type="entry name" value="PHD"/>
    <property type="match status" value="1"/>
</dbReference>
<keyword evidence="3" id="KW-0862">Zinc</keyword>
<evidence type="ECO:0000256" key="4">
    <source>
        <dbReference type="PROSITE-ProRule" id="PRU00146"/>
    </source>
</evidence>
<accession>A0AAV6UQY9</accession>
<comment type="caution">
    <text evidence="8">The sequence shown here is derived from an EMBL/GenBank/DDBJ whole genome shotgun (WGS) entry which is preliminary data.</text>
</comment>
<dbReference type="InterPro" id="IPR019786">
    <property type="entry name" value="Zinc_finger_PHD-type_CS"/>
</dbReference>
<keyword evidence="9" id="KW-1185">Reference proteome</keyword>
<evidence type="ECO:0000256" key="2">
    <source>
        <dbReference type="ARBA" id="ARBA00022771"/>
    </source>
</evidence>
<dbReference type="GO" id="GO:0008270">
    <property type="term" value="F:zinc ion binding"/>
    <property type="evidence" value="ECO:0007669"/>
    <property type="project" value="UniProtKB-KW"/>
</dbReference>
<dbReference type="PROSITE" id="PS50016">
    <property type="entry name" value="ZF_PHD_2"/>
    <property type="match status" value="1"/>
</dbReference>
<dbReference type="AlphaFoldDB" id="A0AAV6UQY9"/>
<sequence length="558" mass="61996">MELQTISSQMKVVIQKHQIIVTEMRNDPQNPVLEKRLRDLQAEIQSLNERQKQIMEDIRKNLEKKQSPPNAGPTNSNSPSYTAPTHNMCPSPQIQNQEVRISQKYPIQNSKVSTTTTLITKPNVINSVRHTMPPQSHPTPAFTFKAPVGTVVLPSCPPTSGPKTTSEQPKMHPVLVVPSPSNRAVDGSPAGVLFNLVPPIRVPQYQPAPSPVRQTNPVAAATYQKPQVVNNCVPVAFSNSSPVSHMNNNIEPFVNRSSENSSANSCEKYQPLHTPEKINNKIDQKKKDFFTALGLVSRDRLSDINSKRLERKRRSTANPQFSNAAVEERWRNAAAAAQASTTPPMKRPRGRPRLETKPVICPINGISSASPIKPCPVESSSTSDTSSANCTISSSSSPLSDSSTVMNGVHKQIPNVEEVKNVEQMLSGLCIVCTQPGDLVKCDTCAKQQHPGCMQPPLIARPQLPWQCSECQSRNVSLIVVQNYDMLRAAKEDEKRKLLKRSLELRLKRSQLESRLQQLSELSETQKSRQSEFQKSLREIDTILERLHKVAHDVRLCS</sequence>
<evidence type="ECO:0000256" key="1">
    <source>
        <dbReference type="ARBA" id="ARBA00022723"/>
    </source>
</evidence>
<dbReference type="InterPro" id="IPR013083">
    <property type="entry name" value="Znf_RING/FYVE/PHD"/>
</dbReference>
<evidence type="ECO:0000313" key="8">
    <source>
        <dbReference type="EMBL" id="KAG8185990.1"/>
    </source>
</evidence>
<organism evidence="8 9">
    <name type="scientific">Oedothorax gibbosus</name>
    <dbReference type="NCBI Taxonomy" id="931172"/>
    <lineage>
        <taxon>Eukaryota</taxon>
        <taxon>Metazoa</taxon>
        <taxon>Ecdysozoa</taxon>
        <taxon>Arthropoda</taxon>
        <taxon>Chelicerata</taxon>
        <taxon>Arachnida</taxon>
        <taxon>Araneae</taxon>
        <taxon>Araneomorphae</taxon>
        <taxon>Entelegynae</taxon>
        <taxon>Araneoidea</taxon>
        <taxon>Linyphiidae</taxon>
        <taxon>Erigoninae</taxon>
        <taxon>Oedothorax</taxon>
    </lineage>
</organism>
<keyword evidence="5" id="KW-0175">Coiled coil</keyword>
<evidence type="ECO:0000256" key="5">
    <source>
        <dbReference type="SAM" id="Coils"/>
    </source>
</evidence>
<keyword evidence="2 4" id="KW-0863">Zinc-finger</keyword>
<feature type="compositionally biased region" description="Low complexity" evidence="6">
    <location>
        <begin position="379"/>
        <end position="403"/>
    </location>
</feature>
<feature type="region of interest" description="Disordered" evidence="6">
    <location>
        <begin position="336"/>
        <end position="356"/>
    </location>
</feature>
<protein>
    <recommendedName>
        <fullName evidence="7">PHD-type domain-containing protein</fullName>
    </recommendedName>
</protein>
<dbReference type="EMBL" id="JAFNEN010000317">
    <property type="protein sequence ID" value="KAG8185990.1"/>
    <property type="molecule type" value="Genomic_DNA"/>
</dbReference>
<dbReference type="InterPro" id="IPR019787">
    <property type="entry name" value="Znf_PHD-finger"/>
</dbReference>
<feature type="coiled-coil region" evidence="5">
    <location>
        <begin position="502"/>
        <end position="529"/>
    </location>
</feature>
<dbReference type="PANTHER" id="PTHR24102">
    <property type="entry name" value="PHD FINGER PROTEIN"/>
    <property type="match status" value="1"/>
</dbReference>
<dbReference type="PROSITE" id="PS01359">
    <property type="entry name" value="ZF_PHD_1"/>
    <property type="match status" value="1"/>
</dbReference>
<dbReference type="SUPFAM" id="SSF57903">
    <property type="entry name" value="FYVE/PHD zinc finger"/>
    <property type="match status" value="1"/>
</dbReference>
<feature type="compositionally biased region" description="Polar residues" evidence="6">
    <location>
        <begin position="67"/>
        <end position="92"/>
    </location>
</feature>
<dbReference type="InterPro" id="IPR011011">
    <property type="entry name" value="Znf_FYVE_PHD"/>
</dbReference>
<feature type="region of interest" description="Disordered" evidence="6">
    <location>
        <begin position="372"/>
        <end position="405"/>
    </location>
</feature>
<dbReference type="PANTHER" id="PTHR24102:SF28">
    <property type="entry name" value="PHD-TYPE DOMAIN-CONTAINING PROTEIN"/>
    <property type="match status" value="1"/>
</dbReference>
<dbReference type="Proteomes" id="UP000827092">
    <property type="component" value="Unassembled WGS sequence"/>
</dbReference>
<dbReference type="InterPro" id="IPR001965">
    <property type="entry name" value="Znf_PHD"/>
</dbReference>
<dbReference type="Gene3D" id="3.30.40.10">
    <property type="entry name" value="Zinc/RING finger domain, C3HC4 (zinc finger)"/>
    <property type="match status" value="1"/>
</dbReference>
<keyword evidence="1" id="KW-0479">Metal-binding</keyword>
<feature type="coiled-coil region" evidence="5">
    <location>
        <begin position="30"/>
        <end position="57"/>
    </location>
</feature>
<feature type="region of interest" description="Disordered" evidence="6">
    <location>
        <begin position="63"/>
        <end position="92"/>
    </location>
</feature>
<evidence type="ECO:0000259" key="7">
    <source>
        <dbReference type="PROSITE" id="PS50016"/>
    </source>
</evidence>
<evidence type="ECO:0000256" key="3">
    <source>
        <dbReference type="ARBA" id="ARBA00022833"/>
    </source>
</evidence>